<evidence type="ECO:0000256" key="1">
    <source>
        <dbReference type="ARBA" id="ARBA00004434"/>
    </source>
</evidence>
<accession>A0A0D6R1Q6</accession>
<dbReference type="CDD" id="cd07521">
    <property type="entry name" value="HAD_FCP1-like"/>
    <property type="match status" value="1"/>
</dbReference>
<dbReference type="Gene3D" id="3.40.50.1000">
    <property type="entry name" value="HAD superfamily/HAD-like"/>
    <property type="match status" value="1"/>
</dbReference>
<evidence type="ECO:0000256" key="2">
    <source>
        <dbReference type="ARBA" id="ARBA00006344"/>
    </source>
</evidence>
<evidence type="ECO:0000256" key="11">
    <source>
        <dbReference type="ARBA" id="ARBA00023136"/>
    </source>
</evidence>
<dbReference type="InterPro" id="IPR004274">
    <property type="entry name" value="FCP1_dom"/>
</dbReference>
<evidence type="ECO:0000256" key="13">
    <source>
        <dbReference type="SAM" id="MobiDB-lite"/>
    </source>
</evidence>
<feature type="region of interest" description="Disordered" evidence="13">
    <location>
        <begin position="41"/>
        <end position="82"/>
    </location>
</feature>
<evidence type="ECO:0000256" key="4">
    <source>
        <dbReference type="ARBA" id="ARBA00022692"/>
    </source>
</evidence>
<protein>
    <recommendedName>
        <fullName evidence="12">Mitochondrial import inner membrane translocase subunit TIM50</fullName>
    </recommendedName>
</protein>
<keyword evidence="7 12" id="KW-0809">Transit peptide</keyword>
<comment type="similarity">
    <text evidence="2 12">Belongs to the TIM50 family.</text>
</comment>
<keyword evidence="11" id="KW-0472">Membrane</keyword>
<evidence type="ECO:0000256" key="5">
    <source>
        <dbReference type="ARBA" id="ARBA00022792"/>
    </source>
</evidence>
<dbReference type="Pfam" id="PF03031">
    <property type="entry name" value="NIF"/>
    <property type="match status" value="1"/>
</dbReference>
<evidence type="ECO:0000256" key="8">
    <source>
        <dbReference type="ARBA" id="ARBA00022989"/>
    </source>
</evidence>
<dbReference type="InterPro" id="IPR023214">
    <property type="entry name" value="HAD_sf"/>
</dbReference>
<feature type="domain" description="FCP1 homology" evidence="14">
    <location>
        <begin position="190"/>
        <end position="333"/>
    </location>
</feature>
<dbReference type="SUPFAM" id="SSF56784">
    <property type="entry name" value="HAD-like"/>
    <property type="match status" value="1"/>
</dbReference>
<feature type="compositionally biased region" description="Basic and acidic residues" evidence="13">
    <location>
        <begin position="360"/>
        <end position="373"/>
    </location>
</feature>
<keyword evidence="10 12" id="KW-0496">Mitochondrion</keyword>
<evidence type="ECO:0000313" key="15">
    <source>
        <dbReference type="EMBL" id="JAG96208.1"/>
    </source>
</evidence>
<evidence type="ECO:0000256" key="9">
    <source>
        <dbReference type="ARBA" id="ARBA00023010"/>
    </source>
</evidence>
<dbReference type="EMBL" id="GCKF01038257">
    <property type="protein sequence ID" value="JAG96208.1"/>
    <property type="molecule type" value="Transcribed_RNA"/>
</dbReference>
<dbReference type="PANTHER" id="PTHR12210">
    <property type="entry name" value="DULLARD PROTEIN PHOSPHATASE"/>
    <property type="match status" value="1"/>
</dbReference>
<comment type="function">
    <text evidence="12">Essential component of the TIM23 complex, a complex that mediates the translocation of transit peptide-containing proteins across the mitochondrial inner membrane.</text>
</comment>
<evidence type="ECO:0000256" key="7">
    <source>
        <dbReference type="ARBA" id="ARBA00022946"/>
    </source>
</evidence>
<keyword evidence="9 12" id="KW-0811">Translocation</keyword>
<evidence type="ECO:0000256" key="12">
    <source>
        <dbReference type="RuleBase" id="RU365079"/>
    </source>
</evidence>
<keyword evidence="8" id="KW-1133">Transmembrane helix</keyword>
<keyword evidence="6 12" id="KW-0653">Protein transport</keyword>
<keyword evidence="4" id="KW-0812">Transmembrane</keyword>
<dbReference type="AlphaFoldDB" id="A0A0D6R1Q6"/>
<feature type="region of interest" description="Disordered" evidence="13">
    <location>
        <begin position="1"/>
        <end position="24"/>
    </location>
</feature>
<dbReference type="SMART" id="SM00577">
    <property type="entry name" value="CPDc"/>
    <property type="match status" value="1"/>
</dbReference>
<comment type="subcellular location">
    <subcellularLocation>
        <location evidence="1 12">Mitochondrion inner membrane</location>
        <topology evidence="1 12">Single-pass membrane protein</topology>
    </subcellularLocation>
</comment>
<evidence type="ECO:0000256" key="3">
    <source>
        <dbReference type="ARBA" id="ARBA00022448"/>
    </source>
</evidence>
<feature type="region of interest" description="Disordered" evidence="13">
    <location>
        <begin position="360"/>
        <end position="380"/>
    </location>
</feature>
<dbReference type="InterPro" id="IPR050365">
    <property type="entry name" value="TIM50"/>
</dbReference>
<feature type="compositionally biased region" description="Low complexity" evidence="13">
    <location>
        <begin position="50"/>
        <end position="67"/>
    </location>
</feature>
<sequence>MNRALHSIARHTHTHARPLAAKANVHTTAFPRALSSMRLSSVAATHTEPSSAASSESILKSSSAIDSEPPENPSPPSSEHKGNSGLWTAFKFILTAASVTGVATAGYASYAYSMEEVEQKAAAFQKSASYNIPDDASVLEKIRGFLYSTTMTVPAKASELYLDIRRSIEEQVKGFAAPSSEKLLPDLLPQEQHVMTLVLDLNETLVYSDWKRERGWRTFKRPGVDAFLEHLAHFYEIVVYSDQLNMYVDPIIERLDQKGCIRYRLSRDATQYVNGKHYRDLSKLNRDPTKVIYLSGHALESCLQEENALQIEPWKLESDDTALLDLIPFLEYVARHRPADIRPVIASYRGRDIATEFRERTKEHQRRMEEQKQQGRFWRR</sequence>
<evidence type="ECO:0000256" key="6">
    <source>
        <dbReference type="ARBA" id="ARBA00022927"/>
    </source>
</evidence>
<dbReference type="FunFam" id="3.40.50.1000:FF:000019">
    <property type="entry name" value="Mitochondrial import inner membrane translocase subunit TIM50"/>
    <property type="match status" value="1"/>
</dbReference>
<organism evidence="15">
    <name type="scientific">Araucaria cunninghamii</name>
    <name type="common">Hoop pine</name>
    <name type="synonym">Moreton Bay pine</name>
    <dbReference type="NCBI Taxonomy" id="56994"/>
    <lineage>
        <taxon>Eukaryota</taxon>
        <taxon>Viridiplantae</taxon>
        <taxon>Streptophyta</taxon>
        <taxon>Embryophyta</taxon>
        <taxon>Tracheophyta</taxon>
        <taxon>Spermatophyta</taxon>
        <taxon>Pinopsida</taxon>
        <taxon>Pinidae</taxon>
        <taxon>Conifers II</taxon>
        <taxon>Araucariales</taxon>
        <taxon>Araucariaceae</taxon>
        <taxon>Araucaria</taxon>
    </lineage>
</organism>
<keyword evidence="5" id="KW-0999">Mitochondrion inner membrane</keyword>
<dbReference type="GO" id="GO:0015031">
    <property type="term" value="P:protein transport"/>
    <property type="evidence" value="ECO:0007669"/>
    <property type="project" value="UniProtKB-KW"/>
</dbReference>
<reference evidence="15" key="1">
    <citation type="submission" date="2015-03" db="EMBL/GenBank/DDBJ databases">
        <title>A transcriptome of Araucaria cunninghamii, an australian fine timber species.</title>
        <authorList>
            <person name="Jing Yi C.J.Y."/>
            <person name="Yin San L.Y.S."/>
            <person name="Abdul Karim S.S."/>
            <person name="Wan Azmi N.N."/>
            <person name="Hercus R.R."/>
            <person name="Croft L.L."/>
        </authorList>
    </citation>
    <scope>NUCLEOTIDE SEQUENCE</scope>
    <source>
        <strain evidence="15">MI0301</strain>
        <tissue evidence="15">Leaf</tissue>
    </source>
</reference>
<keyword evidence="3 12" id="KW-0813">Transport</keyword>
<name>A0A0D6R1Q6_ARACU</name>
<dbReference type="GO" id="GO:0005744">
    <property type="term" value="C:TIM23 mitochondrial import inner membrane translocase complex"/>
    <property type="evidence" value="ECO:0007669"/>
    <property type="project" value="UniProtKB-UniRule"/>
</dbReference>
<proteinExistence type="inferred from homology"/>
<evidence type="ECO:0000256" key="10">
    <source>
        <dbReference type="ARBA" id="ARBA00023128"/>
    </source>
</evidence>
<comment type="subunit">
    <text evidence="12">Component of the TIM23 complex.</text>
</comment>
<evidence type="ECO:0000259" key="14">
    <source>
        <dbReference type="PROSITE" id="PS50969"/>
    </source>
</evidence>
<dbReference type="InterPro" id="IPR036412">
    <property type="entry name" value="HAD-like_sf"/>
</dbReference>
<dbReference type="PROSITE" id="PS50969">
    <property type="entry name" value="FCP1"/>
    <property type="match status" value="1"/>
</dbReference>